<proteinExistence type="predicted"/>
<keyword evidence="8" id="KW-1185">Reference proteome</keyword>
<dbReference type="SUPFAM" id="SSF49503">
    <property type="entry name" value="Cupredoxins"/>
    <property type="match status" value="1"/>
</dbReference>
<keyword evidence="1 5" id="KW-0813">Transport</keyword>
<keyword evidence="3 5" id="KW-0249">Electron transport</keyword>
<dbReference type="PANTHER" id="PTHR38439">
    <property type="entry name" value="AURACYANIN-B"/>
    <property type="match status" value="1"/>
</dbReference>
<keyword evidence="5" id="KW-0732">Signal</keyword>
<dbReference type="PANTHER" id="PTHR38439:SF2">
    <property type="entry name" value="OUTER MEMBRANE PROTEIN H.8"/>
    <property type="match status" value="1"/>
</dbReference>
<comment type="subcellular location">
    <subcellularLocation>
        <location evidence="5">Periplasm</location>
    </subcellularLocation>
</comment>
<evidence type="ECO:0000313" key="7">
    <source>
        <dbReference type="EMBL" id="MDX6849110.1"/>
    </source>
</evidence>
<feature type="domain" description="Blue (type 1) copper" evidence="6">
    <location>
        <begin position="24"/>
        <end position="149"/>
    </location>
</feature>
<dbReference type="Pfam" id="PF00127">
    <property type="entry name" value="Copper-bind"/>
    <property type="match status" value="1"/>
</dbReference>
<evidence type="ECO:0000256" key="2">
    <source>
        <dbReference type="ARBA" id="ARBA00022723"/>
    </source>
</evidence>
<keyword evidence="2 5" id="KW-0479">Metal-binding</keyword>
<dbReference type="Proteomes" id="UP001273505">
    <property type="component" value="Unassembled WGS sequence"/>
</dbReference>
<evidence type="ECO:0000256" key="4">
    <source>
        <dbReference type="ARBA" id="ARBA00023008"/>
    </source>
</evidence>
<protein>
    <recommendedName>
        <fullName evidence="5">Azurin</fullName>
    </recommendedName>
</protein>
<dbReference type="CDD" id="cd13922">
    <property type="entry name" value="Azurin"/>
    <property type="match status" value="1"/>
</dbReference>
<evidence type="ECO:0000259" key="6">
    <source>
        <dbReference type="Pfam" id="PF00127"/>
    </source>
</evidence>
<dbReference type="Gene3D" id="2.60.40.420">
    <property type="entry name" value="Cupredoxins - blue copper proteins"/>
    <property type="match status" value="1"/>
</dbReference>
<dbReference type="RefSeq" id="WP_302722722.1">
    <property type="nucleotide sequence ID" value="NZ_JAULRU010000569.1"/>
</dbReference>
<organism evidence="7 8">
    <name type="scientific">Gilvimarinus gilvus</name>
    <dbReference type="NCBI Taxonomy" id="3058038"/>
    <lineage>
        <taxon>Bacteria</taxon>
        <taxon>Pseudomonadati</taxon>
        <taxon>Pseudomonadota</taxon>
        <taxon>Gammaproteobacteria</taxon>
        <taxon>Cellvibrionales</taxon>
        <taxon>Cellvibrionaceae</taxon>
        <taxon>Gilvimarinus</taxon>
    </lineage>
</organism>
<evidence type="ECO:0000256" key="5">
    <source>
        <dbReference type="RuleBase" id="RU363017"/>
    </source>
</evidence>
<keyword evidence="4 5" id="KW-0186">Copper</keyword>
<evidence type="ECO:0000313" key="8">
    <source>
        <dbReference type="Proteomes" id="UP001273505"/>
    </source>
</evidence>
<feature type="chain" id="PRO_5044956714" description="Azurin" evidence="5">
    <location>
        <begin position="23"/>
        <end position="150"/>
    </location>
</feature>
<dbReference type="InterPro" id="IPR000923">
    <property type="entry name" value="BlueCu_1"/>
</dbReference>
<feature type="signal peptide" evidence="5">
    <location>
        <begin position="1"/>
        <end position="22"/>
    </location>
</feature>
<dbReference type="InterPro" id="IPR014068">
    <property type="entry name" value="Azurin"/>
</dbReference>
<name>A0ABU4RW76_9GAMM</name>
<dbReference type="NCBIfam" id="TIGR02695">
    <property type="entry name" value="azurin"/>
    <property type="match status" value="1"/>
</dbReference>
<comment type="caution">
    <text evidence="7">The sequence shown here is derived from an EMBL/GenBank/DDBJ whole genome shotgun (WGS) entry which is preliminary data.</text>
</comment>
<comment type="function">
    <text evidence="5">Transfers electrons from cytochrome c551 to cytochrome oxidase.</text>
</comment>
<dbReference type="EMBL" id="JAXAFO010000009">
    <property type="protein sequence ID" value="MDX6849110.1"/>
    <property type="molecule type" value="Genomic_DNA"/>
</dbReference>
<gene>
    <name evidence="7" type="primary">azu</name>
    <name evidence="7" type="ORF">SCD92_07050</name>
</gene>
<keyword evidence="5" id="KW-0574">Periplasm</keyword>
<reference evidence="7 8" key="1">
    <citation type="submission" date="2023-11" db="EMBL/GenBank/DDBJ databases">
        <title>Gilvimarinus fulvus sp. nov., isolated from the surface of Kelp.</title>
        <authorList>
            <person name="Sun Y.Y."/>
            <person name="Gong Y."/>
            <person name="Du Z.J."/>
        </authorList>
    </citation>
    <scope>NUCLEOTIDE SEQUENCE [LARGE SCALE GENOMIC DNA]</scope>
    <source>
        <strain evidence="7 8">SDUM040013</strain>
    </source>
</reference>
<dbReference type="InterPro" id="IPR050845">
    <property type="entry name" value="Cu-binding_ET"/>
</dbReference>
<evidence type="ECO:0000256" key="1">
    <source>
        <dbReference type="ARBA" id="ARBA00022448"/>
    </source>
</evidence>
<evidence type="ECO:0000256" key="3">
    <source>
        <dbReference type="ARBA" id="ARBA00022982"/>
    </source>
</evidence>
<sequence>MKFLLKTALAGVFTFAAGGALAADCEVNVDSTDQMRFDTDAISIPASCESFTVNLTHSGSIAANIMGHNWVLTKTAELQALAQEGMSAGIENNYLPPDDARVIAATKIIGGGESTSVTFDVAALNPEEDYSFFCSFPGHYALMKGTVTID</sequence>
<dbReference type="InterPro" id="IPR008972">
    <property type="entry name" value="Cupredoxin"/>
</dbReference>
<accession>A0ABU4RW76</accession>